<dbReference type="PANTHER" id="PTHR30154:SF50">
    <property type="entry name" value="TRANSCRIPTIONAL REGULATOR, ASNC FAMILY"/>
    <property type="match status" value="1"/>
</dbReference>
<dbReference type="RefSeq" id="WP_235058452.1">
    <property type="nucleotide sequence ID" value="NZ_JAKFHA010000056.1"/>
</dbReference>
<keyword evidence="3" id="KW-0804">Transcription</keyword>
<dbReference type="InterPro" id="IPR019887">
    <property type="entry name" value="Tscrpt_reg_AsnC/Lrp_C"/>
</dbReference>
<dbReference type="InterPro" id="IPR011008">
    <property type="entry name" value="Dimeric_a/b-barrel"/>
</dbReference>
<dbReference type="Gene3D" id="1.10.10.10">
    <property type="entry name" value="Winged helix-like DNA-binding domain superfamily/Winged helix DNA-binding domain"/>
    <property type="match status" value="1"/>
</dbReference>
<dbReference type="AlphaFoldDB" id="A0AA41U9A7"/>
<keyword evidence="1" id="KW-0805">Transcription regulation</keyword>
<dbReference type="EMBL" id="JAKFHA010000056">
    <property type="protein sequence ID" value="MCF2533684.1"/>
    <property type="molecule type" value="Genomic_DNA"/>
</dbReference>
<reference evidence="6" key="1">
    <citation type="submission" date="2022-01" db="EMBL/GenBank/DDBJ databases">
        <title>Genome-Based Taxonomic Classification of the Phylum Actinobacteria.</title>
        <authorList>
            <person name="Gao Y."/>
        </authorList>
    </citation>
    <scope>NUCLEOTIDE SEQUENCE</scope>
    <source>
        <strain evidence="6">KLBMP 8922</strain>
    </source>
</reference>
<dbReference type="InterPro" id="IPR019888">
    <property type="entry name" value="Tscrpt_reg_AsnC-like"/>
</dbReference>
<dbReference type="Proteomes" id="UP001165378">
    <property type="component" value="Unassembled WGS sequence"/>
</dbReference>
<name>A0AA41U9A7_9ACTN</name>
<keyword evidence="7" id="KW-1185">Reference proteome</keyword>
<evidence type="ECO:0000256" key="3">
    <source>
        <dbReference type="ARBA" id="ARBA00023163"/>
    </source>
</evidence>
<feature type="domain" description="Transcription regulator AsnC/Lrp ligand binding" evidence="4">
    <location>
        <begin position="250"/>
        <end position="300"/>
    </location>
</feature>
<comment type="caution">
    <text evidence="6">The sequence shown here is derived from an EMBL/GenBank/DDBJ whole genome shotgun (WGS) entry which is preliminary data.</text>
</comment>
<gene>
    <name evidence="6" type="ORF">LZ495_41590</name>
</gene>
<feature type="domain" description="HTH asnC-type" evidence="5">
    <location>
        <begin position="11"/>
        <end position="51"/>
    </location>
</feature>
<keyword evidence="2" id="KW-0238">DNA-binding</keyword>
<dbReference type="SUPFAM" id="SSF54909">
    <property type="entry name" value="Dimeric alpha+beta barrel"/>
    <property type="match status" value="2"/>
</dbReference>
<evidence type="ECO:0000259" key="5">
    <source>
        <dbReference type="Pfam" id="PF13404"/>
    </source>
</evidence>
<protein>
    <submittedName>
        <fullName evidence="6">Lrp/AsnC family transcriptional regulator</fullName>
    </submittedName>
</protein>
<sequence length="348" mass="36783">MPRPVQDADALDDLDRAVIEALQVSPRASWAAVGAALDVDPVTVARRWKRLSGDGSAWVTAYPIGPDLGGGAVALVDIGVDPARLDTTARAIGQDPHVFTLERATGAHSLTAIVAAPDLAELTGHCIDRIERAPGVRAVEIHLVTRLFLEASRWRIRGLSPAQLTRLKEAAPPPPVRTAPHAARPDADVVAALAADGRTTGAELAALLDIGVHTARRRLDRVIADGHLVFRCDVAQPLTGWPVCATFRATVAPGKVTATAQTLSTLPEIRMCLATTGPHNLHISVWLRSTADVHRLETLLAERLPELHIADRVVVLRQYKASGRTLDAAGRAVPADRSGGVGPPAAVG</sequence>
<dbReference type="InterPro" id="IPR036388">
    <property type="entry name" value="WH-like_DNA-bd_sf"/>
</dbReference>
<evidence type="ECO:0000259" key="4">
    <source>
        <dbReference type="Pfam" id="PF01037"/>
    </source>
</evidence>
<dbReference type="SMART" id="SM00344">
    <property type="entry name" value="HTH_ASNC"/>
    <property type="match status" value="2"/>
</dbReference>
<dbReference type="GO" id="GO:0005829">
    <property type="term" value="C:cytosol"/>
    <property type="evidence" value="ECO:0007669"/>
    <property type="project" value="TreeGrafter"/>
</dbReference>
<feature type="domain" description="Transcription regulator AsnC/Lrp ligand binding" evidence="4">
    <location>
        <begin position="76"/>
        <end position="145"/>
    </location>
</feature>
<accession>A0AA41U9A7</accession>
<dbReference type="PANTHER" id="PTHR30154">
    <property type="entry name" value="LEUCINE-RESPONSIVE REGULATORY PROTEIN"/>
    <property type="match status" value="1"/>
</dbReference>
<proteinExistence type="predicted"/>
<dbReference type="GO" id="GO:0043565">
    <property type="term" value="F:sequence-specific DNA binding"/>
    <property type="evidence" value="ECO:0007669"/>
    <property type="project" value="InterPro"/>
</dbReference>
<evidence type="ECO:0000256" key="1">
    <source>
        <dbReference type="ARBA" id="ARBA00023015"/>
    </source>
</evidence>
<organism evidence="6 7">
    <name type="scientific">Yinghuangia soli</name>
    <dbReference type="NCBI Taxonomy" id="2908204"/>
    <lineage>
        <taxon>Bacteria</taxon>
        <taxon>Bacillati</taxon>
        <taxon>Actinomycetota</taxon>
        <taxon>Actinomycetes</taxon>
        <taxon>Kitasatosporales</taxon>
        <taxon>Streptomycetaceae</taxon>
        <taxon>Yinghuangia</taxon>
    </lineage>
</organism>
<evidence type="ECO:0000313" key="6">
    <source>
        <dbReference type="EMBL" id="MCF2533684.1"/>
    </source>
</evidence>
<dbReference type="Pfam" id="PF01037">
    <property type="entry name" value="AsnC_trans_reg"/>
    <property type="match status" value="2"/>
</dbReference>
<dbReference type="Gene3D" id="3.30.70.920">
    <property type="match status" value="2"/>
</dbReference>
<dbReference type="InterPro" id="IPR000485">
    <property type="entry name" value="AsnC-type_HTH_dom"/>
</dbReference>
<evidence type="ECO:0000313" key="7">
    <source>
        <dbReference type="Proteomes" id="UP001165378"/>
    </source>
</evidence>
<evidence type="ECO:0000256" key="2">
    <source>
        <dbReference type="ARBA" id="ARBA00023125"/>
    </source>
</evidence>
<dbReference type="GO" id="GO:0043200">
    <property type="term" value="P:response to amino acid"/>
    <property type="evidence" value="ECO:0007669"/>
    <property type="project" value="TreeGrafter"/>
</dbReference>
<dbReference type="Pfam" id="PF13404">
    <property type="entry name" value="HTH_AsnC-type"/>
    <property type="match status" value="1"/>
</dbReference>